<dbReference type="GeneID" id="36580971"/>
<evidence type="ECO:0000313" key="2">
    <source>
        <dbReference type="EMBL" id="PMD51573.1"/>
    </source>
</evidence>
<feature type="non-terminal residue" evidence="2">
    <location>
        <position position="247"/>
    </location>
</feature>
<evidence type="ECO:0000259" key="1">
    <source>
        <dbReference type="Pfam" id="PF06985"/>
    </source>
</evidence>
<dbReference type="RefSeq" id="XP_024728477.1">
    <property type="nucleotide sequence ID" value="XM_024872891.1"/>
</dbReference>
<dbReference type="PANTHER" id="PTHR10622:SF10">
    <property type="entry name" value="HET DOMAIN-CONTAINING PROTEIN"/>
    <property type="match status" value="1"/>
</dbReference>
<dbReference type="Pfam" id="PF06985">
    <property type="entry name" value="HET"/>
    <property type="match status" value="1"/>
</dbReference>
<sequence>MRLLNTKTFQLEEVPSKPQKYAILSHTWEENQEVAFEEMGTPTANNKRGLRKIENFCKQAAIDNYNFVWVDTCCIDKRSSSELSEAINSMYEWYKHADRCYAYLSDVKDRDPTRRESQLRVSNWFTRGWTLQELVAPKHVDFFGEDDKGDWFFLGTKDDLRNVVSNITKIDANILKCSEGIFKASIAQRMSWASGRKTTRPEDIAYCLLGIFNVNMPLLYGEGEKAFTRLQEKLLDVSSDHTILAWS</sequence>
<organism evidence="2 3">
    <name type="scientific">Hyaloscypha bicolor E</name>
    <dbReference type="NCBI Taxonomy" id="1095630"/>
    <lineage>
        <taxon>Eukaryota</taxon>
        <taxon>Fungi</taxon>
        <taxon>Dikarya</taxon>
        <taxon>Ascomycota</taxon>
        <taxon>Pezizomycotina</taxon>
        <taxon>Leotiomycetes</taxon>
        <taxon>Helotiales</taxon>
        <taxon>Hyaloscyphaceae</taxon>
        <taxon>Hyaloscypha</taxon>
        <taxon>Hyaloscypha bicolor</taxon>
    </lineage>
</organism>
<dbReference type="Proteomes" id="UP000235371">
    <property type="component" value="Unassembled WGS sequence"/>
</dbReference>
<gene>
    <name evidence="2" type="ORF">K444DRAFT_472169</name>
</gene>
<dbReference type="OrthoDB" id="674604at2759"/>
<dbReference type="AlphaFoldDB" id="A0A2J6SLC9"/>
<proteinExistence type="predicted"/>
<dbReference type="EMBL" id="KZ613912">
    <property type="protein sequence ID" value="PMD51573.1"/>
    <property type="molecule type" value="Genomic_DNA"/>
</dbReference>
<dbReference type="PANTHER" id="PTHR10622">
    <property type="entry name" value="HET DOMAIN-CONTAINING PROTEIN"/>
    <property type="match status" value="1"/>
</dbReference>
<keyword evidence="3" id="KW-1185">Reference proteome</keyword>
<evidence type="ECO:0000313" key="3">
    <source>
        <dbReference type="Proteomes" id="UP000235371"/>
    </source>
</evidence>
<reference evidence="2 3" key="1">
    <citation type="submission" date="2016-04" db="EMBL/GenBank/DDBJ databases">
        <title>A degradative enzymes factory behind the ericoid mycorrhizal symbiosis.</title>
        <authorList>
            <consortium name="DOE Joint Genome Institute"/>
            <person name="Martino E."/>
            <person name="Morin E."/>
            <person name="Grelet G."/>
            <person name="Kuo A."/>
            <person name="Kohler A."/>
            <person name="Daghino S."/>
            <person name="Barry K."/>
            <person name="Choi C."/>
            <person name="Cichocki N."/>
            <person name="Clum A."/>
            <person name="Copeland A."/>
            <person name="Hainaut M."/>
            <person name="Haridas S."/>
            <person name="Labutti K."/>
            <person name="Lindquist E."/>
            <person name="Lipzen A."/>
            <person name="Khouja H.-R."/>
            <person name="Murat C."/>
            <person name="Ohm R."/>
            <person name="Olson A."/>
            <person name="Spatafora J."/>
            <person name="Veneault-Fourrey C."/>
            <person name="Henrissat B."/>
            <person name="Grigoriev I."/>
            <person name="Martin F."/>
            <person name="Perotto S."/>
        </authorList>
    </citation>
    <scope>NUCLEOTIDE SEQUENCE [LARGE SCALE GENOMIC DNA]</scope>
    <source>
        <strain evidence="2 3">E</strain>
    </source>
</reference>
<feature type="domain" description="Heterokaryon incompatibility" evidence="1">
    <location>
        <begin position="21"/>
        <end position="110"/>
    </location>
</feature>
<dbReference type="InParanoid" id="A0A2J6SLC9"/>
<protein>
    <submittedName>
        <fullName evidence="2">HET-domain-containing protein</fullName>
    </submittedName>
</protein>
<dbReference type="STRING" id="1095630.A0A2J6SLC9"/>
<dbReference type="InterPro" id="IPR010730">
    <property type="entry name" value="HET"/>
</dbReference>
<accession>A0A2J6SLC9</accession>
<name>A0A2J6SLC9_9HELO</name>